<gene>
    <name evidence="3" type="ORF">BBD42_29755</name>
</gene>
<accession>A0A1B2DR79</accession>
<proteinExistence type="predicted"/>
<dbReference type="CDD" id="cd02440">
    <property type="entry name" value="AdoMet_MTases"/>
    <property type="match status" value="1"/>
</dbReference>
<dbReference type="PANTHER" id="PTHR42912">
    <property type="entry name" value="METHYLTRANSFERASE"/>
    <property type="match status" value="1"/>
</dbReference>
<dbReference type="InterPro" id="IPR050508">
    <property type="entry name" value="Methyltransf_Superfamily"/>
</dbReference>
<keyword evidence="1" id="KW-0472">Membrane</keyword>
<dbReference type="GO" id="GO:0008757">
    <property type="term" value="F:S-adenosylmethionine-dependent methyltransferase activity"/>
    <property type="evidence" value="ECO:0007669"/>
    <property type="project" value="InterPro"/>
</dbReference>
<evidence type="ECO:0000259" key="2">
    <source>
        <dbReference type="Pfam" id="PF08241"/>
    </source>
</evidence>
<evidence type="ECO:0000313" key="3">
    <source>
        <dbReference type="EMBL" id="ANY70224.1"/>
    </source>
</evidence>
<dbReference type="EMBL" id="CP016808">
    <property type="protein sequence ID" value="ANY70224.1"/>
    <property type="molecule type" value="Genomic_DNA"/>
</dbReference>
<dbReference type="Gene3D" id="3.40.50.150">
    <property type="entry name" value="Vaccinia Virus protein VP39"/>
    <property type="match status" value="1"/>
</dbReference>
<sequence length="282" mass="32969">MAMKTTLTTSPIQHQVSRHTSPLGVMLLRLIYLMYYALLYPPYYFWNKRDFKTQTKKNPFYVSKLVRLVEKHPRLYELSMFVLNFPRPTAVYHFLPELQGRVLQVGCGTGLLNKHAKGWRHAEFFNLDINEKYLQFGMKKGRLHNCIHSGIYQVDKEDESFDKIVFARCFHHIRHHKKAFKECARLLNKGGELWILDPVILEEQGSGKQMSAGYMANSSIDGVIWRFTKQAFIEHVLASLPGELELISITENRQPHLTNYNLKYPQTDILAVIRKRNEGENK</sequence>
<feature type="domain" description="Methyltransferase type 11" evidence="2">
    <location>
        <begin position="103"/>
        <end position="195"/>
    </location>
</feature>
<dbReference type="InterPro" id="IPR013216">
    <property type="entry name" value="Methyltransf_11"/>
</dbReference>
<protein>
    <recommendedName>
        <fullName evidence="2">Methyltransferase type 11 domain-containing protein</fullName>
    </recommendedName>
</protein>
<reference evidence="3" key="1">
    <citation type="submission" date="2016-08" db="EMBL/GenBank/DDBJ databases">
        <title>Complete Genome Seqeunce of Paenibacillus sp. BIHB 4019 from tea rhizoplane.</title>
        <authorList>
            <person name="Thakur R."/>
            <person name="Swarnkar M.K."/>
            <person name="Gulati A."/>
        </authorList>
    </citation>
    <scope>NUCLEOTIDE SEQUENCE [LARGE SCALE GENOMIC DNA]</scope>
    <source>
        <strain evidence="3">BIHB4019</strain>
    </source>
</reference>
<keyword evidence="1" id="KW-0812">Transmembrane</keyword>
<keyword evidence="1" id="KW-1133">Transmembrane helix</keyword>
<evidence type="ECO:0000256" key="1">
    <source>
        <dbReference type="SAM" id="Phobius"/>
    </source>
</evidence>
<name>A0A1B2DR79_9BACL</name>
<dbReference type="SUPFAM" id="SSF53335">
    <property type="entry name" value="S-adenosyl-L-methionine-dependent methyltransferases"/>
    <property type="match status" value="1"/>
</dbReference>
<dbReference type="InterPro" id="IPR029063">
    <property type="entry name" value="SAM-dependent_MTases_sf"/>
</dbReference>
<organism evidence="3">
    <name type="scientific">Paenibacillus sp. BIHB 4019</name>
    <dbReference type="NCBI Taxonomy" id="1870819"/>
    <lineage>
        <taxon>Bacteria</taxon>
        <taxon>Bacillati</taxon>
        <taxon>Bacillota</taxon>
        <taxon>Bacilli</taxon>
        <taxon>Bacillales</taxon>
        <taxon>Paenibacillaceae</taxon>
        <taxon>Paenibacillus</taxon>
    </lineage>
</organism>
<dbReference type="AlphaFoldDB" id="A0A1B2DR79"/>
<feature type="transmembrane region" description="Helical" evidence="1">
    <location>
        <begin position="26"/>
        <end position="46"/>
    </location>
</feature>
<dbReference type="Pfam" id="PF08241">
    <property type="entry name" value="Methyltransf_11"/>
    <property type="match status" value="1"/>
</dbReference>